<sequence>MMTKDDTEFLAQTGPGTPMGNLFRRYWQPALLSKEIPAPDSAPVRVKLLGENLVAVRATDGTPALIQERCPHRGASLFFGRNEEQGIRCIYHGWKFDLTGQCVDMPNEPASSDFHTKVKTVVYPTEEMGGIIWAYLGDPEQMPELPKFEWAQVPESHRHITKVTLETNYLQSVEGDIDSSHTAFLHGQVGKTDLEVSSKFFDSNKALRYLWARDKAPKFFVIEAPHGLTIGARRDGGRDHYYWRITQWIVPSVSMIPGEVGGTQRCNFRVPMGDTDHQFYRIDYIPQRPLTEGEKYDFETGTIHPELIKGTSKPVRNMENDFLIDRQLQRSGTYSGIRGIVEQDYAVAASMGAISDRSTEQLGTSDMGIIRARRVMMRLAKHLEDGGEVDAHMDGDIFYMRSPALLVEKDVPFDVGARRAMDAEEEWSREVEWASVMPVLEDEDVPGVKA</sequence>
<keyword evidence="3" id="KW-0560">Oxidoreductase</keyword>
<dbReference type="InterPro" id="IPR045623">
    <property type="entry name" value="LigXa_C"/>
</dbReference>
<dbReference type="PROSITE" id="PS00570">
    <property type="entry name" value="RING_HYDROXYL_ALPHA"/>
    <property type="match status" value="1"/>
</dbReference>
<dbReference type="Gene3D" id="3.90.380.10">
    <property type="entry name" value="Naphthalene 1,2-dioxygenase Alpha Subunit, Chain A, domain 1"/>
    <property type="match status" value="1"/>
</dbReference>
<evidence type="ECO:0000256" key="1">
    <source>
        <dbReference type="ARBA" id="ARBA00022714"/>
    </source>
</evidence>
<evidence type="ECO:0000256" key="2">
    <source>
        <dbReference type="ARBA" id="ARBA00022723"/>
    </source>
</evidence>
<evidence type="ECO:0000259" key="6">
    <source>
        <dbReference type="PROSITE" id="PS51296"/>
    </source>
</evidence>
<dbReference type="InterPro" id="IPR050584">
    <property type="entry name" value="Cholesterol_7-desaturase"/>
</dbReference>
<organism evidence="7 8">
    <name type="scientific">Sinomonas cellulolyticus</name>
    <dbReference type="NCBI Taxonomy" id="2801916"/>
    <lineage>
        <taxon>Bacteria</taxon>
        <taxon>Bacillati</taxon>
        <taxon>Actinomycetota</taxon>
        <taxon>Actinomycetes</taxon>
        <taxon>Micrococcales</taxon>
        <taxon>Micrococcaceae</taxon>
        <taxon>Sinomonas</taxon>
    </lineage>
</organism>
<keyword evidence="5" id="KW-0411">Iron-sulfur</keyword>
<evidence type="ECO:0000256" key="3">
    <source>
        <dbReference type="ARBA" id="ARBA00023002"/>
    </source>
</evidence>
<dbReference type="InterPro" id="IPR036922">
    <property type="entry name" value="Rieske_2Fe-2S_sf"/>
</dbReference>
<gene>
    <name evidence="7" type="ORF">JJE72_16905</name>
</gene>
<keyword evidence="1" id="KW-0001">2Fe-2S</keyword>
<dbReference type="CDD" id="cd03479">
    <property type="entry name" value="Rieske_RO_Alpha_PhDO_like"/>
    <property type="match status" value="1"/>
</dbReference>
<dbReference type="SUPFAM" id="SSF55961">
    <property type="entry name" value="Bet v1-like"/>
    <property type="match status" value="1"/>
</dbReference>
<feature type="domain" description="Rieske" evidence="6">
    <location>
        <begin position="27"/>
        <end position="134"/>
    </location>
</feature>
<dbReference type="Proteomes" id="UP000639051">
    <property type="component" value="Unassembled WGS sequence"/>
</dbReference>
<reference evidence="7 8" key="1">
    <citation type="submission" date="2021-01" db="EMBL/GenBank/DDBJ databases">
        <title>Genome public.</title>
        <authorList>
            <person name="Liu C."/>
            <person name="Sun Q."/>
        </authorList>
    </citation>
    <scope>NUCLEOTIDE SEQUENCE [LARGE SCALE GENOMIC DNA]</scope>
    <source>
        <strain evidence="7 8">JC656</strain>
    </source>
</reference>
<accession>A0ABS1K673</accession>
<dbReference type="RefSeq" id="WP_189693628.1">
    <property type="nucleotide sequence ID" value="NZ_BNCM01000006.1"/>
</dbReference>
<evidence type="ECO:0000256" key="4">
    <source>
        <dbReference type="ARBA" id="ARBA00023004"/>
    </source>
</evidence>
<name>A0ABS1K673_9MICC</name>
<dbReference type="Gene3D" id="2.102.10.10">
    <property type="entry name" value="Rieske [2Fe-2S] iron-sulphur domain"/>
    <property type="match status" value="1"/>
</dbReference>
<dbReference type="Pfam" id="PF19301">
    <property type="entry name" value="LigXa_C"/>
    <property type="match status" value="1"/>
</dbReference>
<dbReference type="InterPro" id="IPR017941">
    <property type="entry name" value="Rieske_2Fe-2S"/>
</dbReference>
<dbReference type="SUPFAM" id="SSF50022">
    <property type="entry name" value="ISP domain"/>
    <property type="match status" value="1"/>
</dbReference>
<keyword evidence="8" id="KW-1185">Reference proteome</keyword>
<comment type="caution">
    <text evidence="7">The sequence shown here is derived from an EMBL/GenBank/DDBJ whole genome shotgun (WGS) entry which is preliminary data.</text>
</comment>
<dbReference type="InterPro" id="IPR015881">
    <property type="entry name" value="ARHD_Rieske_2Fe_2S"/>
</dbReference>
<evidence type="ECO:0000313" key="7">
    <source>
        <dbReference type="EMBL" id="MBL0707175.1"/>
    </source>
</evidence>
<dbReference type="EMBL" id="JAERRC010000046">
    <property type="protein sequence ID" value="MBL0707175.1"/>
    <property type="molecule type" value="Genomic_DNA"/>
</dbReference>
<proteinExistence type="predicted"/>
<keyword evidence="4" id="KW-0408">Iron</keyword>
<evidence type="ECO:0000256" key="5">
    <source>
        <dbReference type="ARBA" id="ARBA00023014"/>
    </source>
</evidence>
<dbReference type="PROSITE" id="PS51296">
    <property type="entry name" value="RIESKE"/>
    <property type="match status" value="1"/>
</dbReference>
<dbReference type="Pfam" id="PF00355">
    <property type="entry name" value="Rieske"/>
    <property type="match status" value="1"/>
</dbReference>
<protein>
    <submittedName>
        <fullName evidence="7">Rieske 2Fe-2S domain-containing protein</fullName>
    </submittedName>
</protein>
<dbReference type="PANTHER" id="PTHR21266">
    <property type="entry name" value="IRON-SULFUR DOMAIN CONTAINING PROTEIN"/>
    <property type="match status" value="1"/>
</dbReference>
<evidence type="ECO:0000313" key="8">
    <source>
        <dbReference type="Proteomes" id="UP000639051"/>
    </source>
</evidence>
<dbReference type="PANTHER" id="PTHR21266:SF59">
    <property type="entry name" value="BLR4922 PROTEIN"/>
    <property type="match status" value="1"/>
</dbReference>
<keyword evidence="2" id="KW-0479">Metal-binding</keyword>